<name>A0A182J717_ANOAO</name>
<protein>
    <submittedName>
        <fullName evidence="1">Uncharacterized protein</fullName>
    </submittedName>
</protein>
<reference evidence="1" key="1">
    <citation type="submission" date="2022-08" db="UniProtKB">
        <authorList>
            <consortium name="EnsemblMetazoa"/>
        </authorList>
    </citation>
    <scope>IDENTIFICATION</scope>
    <source>
        <strain evidence="1">EBRO</strain>
    </source>
</reference>
<dbReference type="VEuPathDB" id="VectorBase:AATE012593"/>
<proteinExistence type="predicted"/>
<organism evidence="1">
    <name type="scientific">Anopheles atroparvus</name>
    <name type="common">European mosquito</name>
    <dbReference type="NCBI Taxonomy" id="41427"/>
    <lineage>
        <taxon>Eukaryota</taxon>
        <taxon>Metazoa</taxon>
        <taxon>Ecdysozoa</taxon>
        <taxon>Arthropoda</taxon>
        <taxon>Hexapoda</taxon>
        <taxon>Insecta</taxon>
        <taxon>Pterygota</taxon>
        <taxon>Neoptera</taxon>
        <taxon>Endopterygota</taxon>
        <taxon>Diptera</taxon>
        <taxon>Nematocera</taxon>
        <taxon>Culicoidea</taxon>
        <taxon>Culicidae</taxon>
        <taxon>Anophelinae</taxon>
        <taxon>Anopheles</taxon>
    </lineage>
</organism>
<evidence type="ECO:0000313" key="1">
    <source>
        <dbReference type="EnsemblMetazoa" id="AATE012593-PA.1"/>
    </source>
</evidence>
<dbReference type="EnsemblMetazoa" id="AATE012593-RA">
    <property type="protein sequence ID" value="AATE012593-PA.1"/>
    <property type="gene ID" value="AATE012593"/>
</dbReference>
<sequence length="248" mass="27202">MDIFFVIALRYFHCTAPPSVHTFDRVSGSLFMPRAPQTRTLPYGRAISCRCAVSAQKQMIAKERSLCTVSRTQAAGAKIRKQRRNAHRAKVSCFNPPSTNHNRDQRAKSARVTANTEPAQPGCLPLASLVVVQGGAGRSDGERLAARCTFRGLPVRCAGGQIAEKGITMTRVGSVCSELVLLWWMFTGFGGGIVAGGLRFVFEASHIEQKEHNCLKDRDEQQPVRVFGAVQACCTYVRSPGQFTVDER</sequence>
<accession>A0A182J717</accession>
<dbReference type="AlphaFoldDB" id="A0A182J717"/>